<feature type="binding site" evidence="5">
    <location>
        <position position="235"/>
    </location>
    <ligand>
        <name>D-glyceraldehyde 3-phosphate</name>
        <dbReference type="ChEBI" id="CHEBI:59776"/>
    </ligand>
</feature>
<dbReference type="SUPFAM" id="SSF55347">
    <property type="entry name" value="Glyceraldehyde-3-phosphate dehydrogenase-like, C-terminal domain"/>
    <property type="match status" value="1"/>
</dbReference>
<dbReference type="InterPro" id="IPR036291">
    <property type="entry name" value="NAD(P)-bd_dom_sf"/>
</dbReference>
<keyword evidence="6" id="KW-0547">Nucleotide-binding</keyword>
<dbReference type="HOGENOM" id="CLU_030140_0_2_11"/>
<dbReference type="InterPro" id="IPR006424">
    <property type="entry name" value="Glyceraldehyde-3-P_DH_1"/>
</dbReference>
<dbReference type="GO" id="GO:0051287">
    <property type="term" value="F:NAD binding"/>
    <property type="evidence" value="ECO:0007669"/>
    <property type="project" value="InterPro"/>
</dbReference>
<evidence type="ECO:0000259" key="9">
    <source>
        <dbReference type="SMART" id="SM00846"/>
    </source>
</evidence>
<proteinExistence type="inferred from homology"/>
<dbReference type="PANTHER" id="PTHR43148">
    <property type="entry name" value="GLYCERALDEHYDE-3-PHOSPHATE DEHYDROGENASE 2"/>
    <property type="match status" value="1"/>
</dbReference>
<dbReference type="RefSeq" id="WP_013676902.1">
    <property type="nucleotide sequence ID" value="NC_015312.1"/>
</dbReference>
<dbReference type="InterPro" id="IPR020831">
    <property type="entry name" value="GlycerAld/Erythrose_P_DH"/>
</dbReference>
<feature type="domain" description="Glyceraldehyde 3-phosphate dehydrogenase NAD(P) binding" evidence="9">
    <location>
        <begin position="3"/>
        <end position="154"/>
    </location>
</feature>
<evidence type="ECO:0000256" key="6">
    <source>
        <dbReference type="PIRSR" id="PIRSR000149-3"/>
    </source>
</evidence>
<feature type="binding site" evidence="6">
    <location>
        <begin position="12"/>
        <end position="13"/>
    </location>
    <ligand>
        <name>NAD(+)</name>
        <dbReference type="ChEBI" id="CHEBI:57540"/>
    </ligand>
</feature>
<feature type="binding site" evidence="5">
    <location>
        <begin position="153"/>
        <end position="155"/>
    </location>
    <ligand>
        <name>D-glyceraldehyde 3-phosphate</name>
        <dbReference type="ChEBI" id="CHEBI:59776"/>
    </ligand>
</feature>
<evidence type="ECO:0000256" key="8">
    <source>
        <dbReference type="RuleBase" id="RU000397"/>
    </source>
</evidence>
<dbReference type="Proteomes" id="UP000007809">
    <property type="component" value="Chromosome"/>
</dbReference>
<name>F4CJW5_PSEUX</name>
<dbReference type="KEGG" id="pdx:Psed_4844"/>
<evidence type="ECO:0000256" key="4">
    <source>
        <dbReference type="PIRSR" id="PIRSR000149-1"/>
    </source>
</evidence>
<comment type="similarity">
    <text evidence="2 8">Belongs to the glyceraldehyde-3-phosphate dehydrogenase family.</text>
</comment>
<dbReference type="Gene3D" id="3.30.360.10">
    <property type="entry name" value="Dihydrodipicolinate Reductase, domain 2"/>
    <property type="match status" value="1"/>
</dbReference>
<dbReference type="FunFam" id="3.30.360.10:FF:000002">
    <property type="entry name" value="Glyceraldehyde-3-phosphate dehydrogenase"/>
    <property type="match status" value="1"/>
</dbReference>
<dbReference type="GO" id="GO:0050661">
    <property type="term" value="F:NADP binding"/>
    <property type="evidence" value="ECO:0007669"/>
    <property type="project" value="InterPro"/>
</dbReference>
<dbReference type="STRING" id="675635.Psed_4844"/>
<feature type="site" description="Activates thiol group during catalysis" evidence="7">
    <location>
        <position position="181"/>
    </location>
</feature>
<feature type="active site" description="Nucleophile" evidence="4">
    <location>
        <position position="154"/>
    </location>
</feature>
<organism evidence="10 11">
    <name type="scientific">Pseudonocardia dioxanivorans (strain ATCC 55486 / DSM 44775 / JCM 13855 / CB1190)</name>
    <dbReference type="NCBI Taxonomy" id="675635"/>
    <lineage>
        <taxon>Bacteria</taxon>
        <taxon>Bacillati</taxon>
        <taxon>Actinomycetota</taxon>
        <taxon>Actinomycetes</taxon>
        <taxon>Pseudonocardiales</taxon>
        <taxon>Pseudonocardiaceae</taxon>
        <taxon>Pseudonocardia</taxon>
    </lineage>
</organism>
<feature type="binding site" evidence="6">
    <location>
        <position position="122"/>
    </location>
    <ligand>
        <name>NAD(+)</name>
        <dbReference type="ChEBI" id="CHEBI:57540"/>
    </ligand>
</feature>
<reference evidence="10 11" key="1">
    <citation type="journal article" date="2011" name="J. Bacteriol.">
        <title>Genome sequence of the 1,4-dioxane-degrading Pseudonocardia dioxanivorans strain CB1190.</title>
        <authorList>
            <person name="Sales C.M."/>
            <person name="Mahendra S."/>
            <person name="Grostern A."/>
            <person name="Parales R.E."/>
            <person name="Goodwin L.A."/>
            <person name="Woyke T."/>
            <person name="Nolan M."/>
            <person name="Lapidus A."/>
            <person name="Chertkov O."/>
            <person name="Ovchinnikova G."/>
            <person name="Sczyrba A."/>
            <person name="Alvarez-Cohen L."/>
        </authorList>
    </citation>
    <scope>NUCLEOTIDE SEQUENCE [LARGE SCALE GENOMIC DNA]</scope>
    <source>
        <strain evidence="11">ATCC 55486 / DSM 44775 / JCM 13855 / CB1190</strain>
    </source>
</reference>
<dbReference type="InterPro" id="IPR020829">
    <property type="entry name" value="GlycerAld_3-P_DH_cat"/>
</dbReference>
<dbReference type="SUPFAM" id="SSF51735">
    <property type="entry name" value="NAD(P)-binding Rossmann-fold domains"/>
    <property type="match status" value="1"/>
</dbReference>
<gene>
    <name evidence="10" type="ordered locus">Psed_4844</name>
</gene>
<comment type="subcellular location">
    <subcellularLocation>
        <location evidence="1">Cytoplasm</location>
    </subcellularLocation>
</comment>
<protein>
    <submittedName>
        <fullName evidence="10">Glyceraldehyde-3-phosphate dehydrogenase, type I</fullName>
        <ecNumber evidence="10">1.2.1.12</ecNumber>
    </submittedName>
</protein>
<dbReference type="FunFam" id="3.40.50.720:FF:000001">
    <property type="entry name" value="Glyceraldehyde-3-phosphate dehydrogenase"/>
    <property type="match status" value="1"/>
</dbReference>
<evidence type="ECO:0000256" key="2">
    <source>
        <dbReference type="ARBA" id="ARBA00007406"/>
    </source>
</evidence>
<feature type="binding site" evidence="5">
    <location>
        <begin position="212"/>
        <end position="213"/>
    </location>
    <ligand>
        <name>D-glyceraldehyde 3-phosphate</name>
        <dbReference type="ChEBI" id="CHEBI:59776"/>
    </ligand>
</feature>
<evidence type="ECO:0000256" key="3">
    <source>
        <dbReference type="ARBA" id="ARBA00023002"/>
    </source>
</evidence>
<dbReference type="NCBIfam" id="TIGR01534">
    <property type="entry name" value="GAPDH-I"/>
    <property type="match status" value="1"/>
</dbReference>
<dbReference type="Pfam" id="PF00044">
    <property type="entry name" value="Gp_dh_N"/>
    <property type="match status" value="1"/>
</dbReference>
<feature type="binding site" evidence="6">
    <location>
        <position position="36"/>
    </location>
    <ligand>
        <name>NAD(+)</name>
        <dbReference type="ChEBI" id="CHEBI:57540"/>
    </ligand>
</feature>
<dbReference type="GO" id="GO:0006006">
    <property type="term" value="P:glucose metabolic process"/>
    <property type="evidence" value="ECO:0007669"/>
    <property type="project" value="InterPro"/>
</dbReference>
<evidence type="ECO:0000256" key="5">
    <source>
        <dbReference type="PIRSR" id="PIRSR000149-2"/>
    </source>
</evidence>
<keyword evidence="6" id="KW-0520">NAD</keyword>
<evidence type="ECO:0000256" key="1">
    <source>
        <dbReference type="ARBA" id="ARBA00004496"/>
    </source>
</evidence>
<dbReference type="InterPro" id="IPR020828">
    <property type="entry name" value="GlycerAld_3-P_DH_NAD(P)-bd"/>
</dbReference>
<dbReference type="EMBL" id="CP002593">
    <property type="protein sequence ID" value="AEA26990.1"/>
    <property type="molecule type" value="Genomic_DNA"/>
</dbReference>
<dbReference type="PIRSF" id="PIRSF000149">
    <property type="entry name" value="GAP_DH"/>
    <property type="match status" value="1"/>
</dbReference>
<dbReference type="GO" id="GO:0004365">
    <property type="term" value="F:glyceraldehyde-3-phosphate dehydrogenase (NAD+) (phosphorylating) activity"/>
    <property type="evidence" value="ECO:0007669"/>
    <property type="project" value="UniProtKB-EC"/>
</dbReference>
<dbReference type="Gene3D" id="3.40.50.720">
    <property type="entry name" value="NAD(P)-binding Rossmann-like Domain"/>
    <property type="match status" value="1"/>
</dbReference>
<dbReference type="OrthoDB" id="9803304at2"/>
<evidence type="ECO:0000256" key="7">
    <source>
        <dbReference type="PIRSR" id="PIRSR000149-4"/>
    </source>
</evidence>
<keyword evidence="11" id="KW-1185">Reference proteome</keyword>
<dbReference type="SMART" id="SM00846">
    <property type="entry name" value="Gp_dh_N"/>
    <property type="match status" value="1"/>
</dbReference>
<dbReference type="EC" id="1.2.1.12" evidence="10"/>
<accession>F4CJW5</accession>
<keyword evidence="3 10" id="KW-0560">Oxidoreductase</keyword>
<evidence type="ECO:0000313" key="10">
    <source>
        <dbReference type="EMBL" id="AEA26990.1"/>
    </source>
</evidence>
<dbReference type="AlphaFoldDB" id="F4CJW5"/>
<dbReference type="GO" id="GO:0005737">
    <property type="term" value="C:cytoplasm"/>
    <property type="evidence" value="ECO:0007669"/>
    <property type="project" value="UniProtKB-SubCell"/>
</dbReference>
<sequence>MRTRVGVNGMGRIGRALFRIAEDRAGCSFEIVAANDVAGAEQVAGLLTRDSTYGRWDKRIELSHGYLSVDDRAVRVTQWQDPTDVDWSEDGVEIVVDATGRFRTRDAAAAHLSSGVRKVVLTAPGSGMDATIVMGVNDSDYEATRDHVLSAASCTTNCAAPMAYVLDQAFGIEEGLLTTVHSYTADQNLVDGPHHDPRRARSAAVNIIPTGTGAARAIGAVLPRLAGRLDGLSLRVPVEDVSLVDLTVRLSTPVTAAQVNHAFVTAADGALKGVLRCTTEPIVSRDVVGERASCLMDLGLTRVVEGLVKVFGWYDNEWGYAERVADLLGLVARTLPDE</sequence>
<dbReference type="Pfam" id="PF02800">
    <property type="entry name" value="Gp_dh_C"/>
    <property type="match status" value="1"/>
</dbReference>
<feature type="binding site" evidence="5">
    <location>
        <position position="184"/>
    </location>
    <ligand>
        <name>D-glyceraldehyde 3-phosphate</name>
        <dbReference type="ChEBI" id="CHEBI:59776"/>
    </ligand>
</feature>
<feature type="binding site" evidence="6">
    <location>
        <position position="316"/>
    </location>
    <ligand>
        <name>NAD(+)</name>
        <dbReference type="ChEBI" id="CHEBI:57540"/>
    </ligand>
</feature>
<dbReference type="eggNOG" id="COG0057">
    <property type="taxonomic scope" value="Bacteria"/>
</dbReference>
<dbReference type="CDD" id="cd05214">
    <property type="entry name" value="GAPDH_I_N"/>
    <property type="match status" value="1"/>
</dbReference>
<evidence type="ECO:0000313" key="11">
    <source>
        <dbReference type="Proteomes" id="UP000007809"/>
    </source>
</evidence>
<dbReference type="CDD" id="cd18126">
    <property type="entry name" value="GAPDH_I_C"/>
    <property type="match status" value="1"/>
</dbReference>
<dbReference type="PRINTS" id="PR00078">
    <property type="entry name" value="G3PDHDRGNASE"/>
</dbReference>